<dbReference type="InterPro" id="IPR010775">
    <property type="entry name" value="DUF1365"/>
</dbReference>
<reference evidence="1 2" key="1">
    <citation type="submission" date="2019-10" db="EMBL/GenBank/DDBJ databases">
        <title>Epibacterium sp. nov., isolated from seawater.</title>
        <authorList>
            <person name="Zhang X."/>
            <person name="Li N."/>
        </authorList>
    </citation>
    <scope>NUCLEOTIDE SEQUENCE [LARGE SCALE GENOMIC DNA]</scope>
    <source>
        <strain evidence="1 2">SM1979</strain>
    </source>
</reference>
<protein>
    <submittedName>
        <fullName evidence="1">DUF1365 family protein</fullName>
    </submittedName>
</protein>
<dbReference type="AlphaFoldDB" id="A0A843YKD8"/>
<evidence type="ECO:0000313" key="1">
    <source>
        <dbReference type="EMBL" id="MQQ09683.1"/>
    </source>
</evidence>
<accession>A0A843YKD8</accession>
<organism evidence="1 2">
    <name type="scientific">Tritonibacter litoralis</name>
    <dbReference type="NCBI Taxonomy" id="2662264"/>
    <lineage>
        <taxon>Bacteria</taxon>
        <taxon>Pseudomonadati</taxon>
        <taxon>Pseudomonadota</taxon>
        <taxon>Alphaproteobacteria</taxon>
        <taxon>Rhodobacterales</taxon>
        <taxon>Paracoccaceae</taxon>
        <taxon>Tritonibacter</taxon>
    </lineage>
</organism>
<dbReference type="EMBL" id="WIBF01000009">
    <property type="protein sequence ID" value="MQQ09683.1"/>
    <property type="molecule type" value="Genomic_DNA"/>
</dbReference>
<keyword evidence="2" id="KW-1185">Reference proteome</keyword>
<dbReference type="Proteomes" id="UP000444174">
    <property type="component" value="Unassembled WGS sequence"/>
</dbReference>
<dbReference type="Pfam" id="PF07103">
    <property type="entry name" value="DUF1365"/>
    <property type="match status" value="1"/>
</dbReference>
<gene>
    <name evidence="1" type="ORF">GFB49_14545</name>
</gene>
<proteinExistence type="predicted"/>
<sequence>MMEHIQGKTVHARRGDVHNSFTYGVDFVLCDLQDPRTPALLSRNRFNLWSVHNKNHGGPRGDGRGEVWFRELLAHQGLDPTGLTLLLLTQPSFLWFHFNPVSFWIALRDGQPCAFVAEVNSTFGQRHCYFCAHPDFRAIAPTDRLEAQKLMHVSPFQTVAGQYRFALDWGTQALRIRILYANKGEGVFASLAGQRNPARSSTLAWAAVRRPMGALRVLALIHWQALILWAKRAPFLNRQPAPPDLVSGSADPQQVGE</sequence>
<name>A0A843YKD8_9RHOB</name>
<comment type="caution">
    <text evidence="1">The sequence shown here is derived from an EMBL/GenBank/DDBJ whole genome shotgun (WGS) entry which is preliminary data.</text>
</comment>
<dbReference type="PANTHER" id="PTHR33973:SF4">
    <property type="entry name" value="OS07G0153300 PROTEIN"/>
    <property type="match status" value="1"/>
</dbReference>
<dbReference type="PANTHER" id="PTHR33973">
    <property type="entry name" value="OS07G0153300 PROTEIN"/>
    <property type="match status" value="1"/>
</dbReference>
<evidence type="ECO:0000313" key="2">
    <source>
        <dbReference type="Proteomes" id="UP000444174"/>
    </source>
</evidence>